<dbReference type="SUPFAM" id="SSF52777">
    <property type="entry name" value="CoA-dependent acyltransferases"/>
    <property type="match status" value="2"/>
</dbReference>
<dbReference type="InterPro" id="IPR006162">
    <property type="entry name" value="Ppantetheine_attach_site"/>
</dbReference>
<proteinExistence type="predicted"/>
<dbReference type="PANTHER" id="PTHR45527">
    <property type="entry name" value="NONRIBOSOMAL PEPTIDE SYNTHETASE"/>
    <property type="match status" value="1"/>
</dbReference>
<dbReference type="InterPro" id="IPR023213">
    <property type="entry name" value="CAT-like_dom_sf"/>
</dbReference>
<comment type="cofactor">
    <cofactor evidence="1">
        <name>pantetheine 4'-phosphate</name>
        <dbReference type="ChEBI" id="CHEBI:47942"/>
    </cofactor>
</comment>
<dbReference type="InterPro" id="IPR001242">
    <property type="entry name" value="Condensation_dom"/>
</dbReference>
<dbReference type="Pfam" id="PF00550">
    <property type="entry name" value="PP-binding"/>
    <property type="match status" value="1"/>
</dbReference>
<protein>
    <submittedName>
        <fullName evidence="6">Condensation domain-containing protein</fullName>
    </submittedName>
</protein>
<dbReference type="RefSeq" id="WP_277410492.1">
    <property type="nucleotide sequence ID" value="NZ_CP114203.1"/>
</dbReference>
<dbReference type="InterPro" id="IPR036736">
    <property type="entry name" value="ACP-like_sf"/>
</dbReference>
<dbReference type="CDD" id="cd19531">
    <property type="entry name" value="LCL_NRPS-like"/>
    <property type="match status" value="1"/>
</dbReference>
<dbReference type="Pfam" id="PF13193">
    <property type="entry name" value="AMP-binding_C"/>
    <property type="match status" value="1"/>
</dbReference>
<dbReference type="SUPFAM" id="SSF47336">
    <property type="entry name" value="ACP-like"/>
    <property type="match status" value="1"/>
</dbReference>
<dbReference type="SUPFAM" id="SSF51735">
    <property type="entry name" value="NAD(P)-binding Rossmann-fold domains"/>
    <property type="match status" value="1"/>
</dbReference>
<reference evidence="6 7" key="1">
    <citation type="submission" date="2022-12" db="EMBL/GenBank/DDBJ databases">
        <authorList>
            <person name="Ruckert C."/>
            <person name="Busche T."/>
            <person name="Kalinowski J."/>
            <person name="Wittmann C."/>
        </authorList>
    </citation>
    <scope>NUCLEOTIDE SEQUENCE [LARGE SCALE GENOMIC DNA]</scope>
    <source>
        <strain evidence="6 7">DSM 40276</strain>
    </source>
</reference>
<evidence type="ECO:0000256" key="1">
    <source>
        <dbReference type="ARBA" id="ARBA00001957"/>
    </source>
</evidence>
<dbReference type="Gene3D" id="1.10.1200.10">
    <property type="entry name" value="ACP-like"/>
    <property type="match status" value="1"/>
</dbReference>
<feature type="region of interest" description="Disordered" evidence="4">
    <location>
        <begin position="544"/>
        <end position="566"/>
    </location>
</feature>
<evidence type="ECO:0000313" key="6">
    <source>
        <dbReference type="EMBL" id="WAU02587.1"/>
    </source>
</evidence>
<dbReference type="Pfam" id="PF00668">
    <property type="entry name" value="Condensation"/>
    <property type="match status" value="1"/>
</dbReference>
<evidence type="ECO:0000256" key="4">
    <source>
        <dbReference type="SAM" id="MobiDB-lite"/>
    </source>
</evidence>
<keyword evidence="3" id="KW-0597">Phosphoprotein</keyword>
<dbReference type="Gene3D" id="3.30.300.30">
    <property type="match status" value="1"/>
</dbReference>
<dbReference type="Gene3D" id="3.40.50.720">
    <property type="entry name" value="NAD(P)-binding Rossmann-like Domain"/>
    <property type="match status" value="1"/>
</dbReference>
<dbReference type="Gene3D" id="3.30.559.10">
    <property type="entry name" value="Chloramphenicol acetyltransferase-like domain"/>
    <property type="match status" value="1"/>
</dbReference>
<gene>
    <name evidence="6" type="ORF">STRNI_000641</name>
</gene>
<dbReference type="InterPro" id="IPR009081">
    <property type="entry name" value="PP-bd_ACP"/>
</dbReference>
<name>A0ABY7IX75_STRNI</name>
<evidence type="ECO:0000256" key="3">
    <source>
        <dbReference type="ARBA" id="ARBA00022553"/>
    </source>
</evidence>
<dbReference type="EMBL" id="CP114203">
    <property type="protein sequence ID" value="WAU02587.1"/>
    <property type="molecule type" value="Genomic_DNA"/>
</dbReference>
<sequence length="950" mass="99632">MATDTPAAAALQEELLRRARSRAARPAPAPEAVHHGPAPLSHAQRRMWLMDRLGHDSASYSVPFATRLRGPLDLDALAAALTSLVGRHEILRTRYGQQDGEPYQEVLPAPEAVALRVVETAADGAGALLAEEAHRPFDLAAGPVPRALVLRHGPQDHTVLLTFHHIALDGASLETVAGELAELYAAAARGAAAEQPAPPQYADFARREQAAADRLEEGLRHWEARLEGVTPLRLPRPANPPADGGARSAGTHTTPLDPGVPAALRELGRQHRATLFTVALAAAFAALHRFTGQDDLVIGVAGTHRQGAEMRGLVGLCVNTLPVRVNTAGDPSFTALVERVREALLDAQQCREVPFDLILERLGAAARDTDGTPLIRVTADVLGAPTTLRLPGMVGEYVEVGTGEAKFDLSFGLVDTDVPAALVQYGRTTLDEEAAAGLGAHHAALLTAVADEPGLRLSQLPGAVPAPREETVGHPAEALLRSHPGVAEAAVLEPAGGPLLAYAVLREIGGPTSAELRSLLRDALAPEQVPAAVTLLDALPRTADGAADPSRLPGVPSAPAPEGARAEAVTEGFTALLGRPPRPDDDFFLLGGHSLIAVQLAERLRLALKLPLTGLDILQARTPRAVTALLDARAAERAAAPSVTTARPRRSREGTVLVTGGTGGVGAFVLRELAAQGRPVLALARPESAHLVAGDGVDVIEGDLTDLDGLRKAVDSADAVIHAACTFTRAEVDVTAMAAMVGAWSRGPFVFVSSVDAYGHPAGEWVAEESAPGQPLSPYGQAKLDCEALLLQAAGSQGRGGASAVRSPLVWGPHQRLRDQLRWGATGVLYQAAREGRPIAVPRPGAGGHAWYGAAWVHAAALARSVVSCLDSPVHGVANAVSGHVTWHDLAATLTELLGSDSEILETDEVHPDLDHRWHYHSDRLSPSLRLQPGEDWRSVLAAMAGPSER</sequence>
<keyword evidence="7" id="KW-1185">Reference proteome</keyword>
<dbReference type="InterPro" id="IPR020806">
    <property type="entry name" value="PKS_PP-bd"/>
</dbReference>
<dbReference type="SUPFAM" id="SSF56801">
    <property type="entry name" value="Acetyl-CoA synthetase-like"/>
    <property type="match status" value="1"/>
</dbReference>
<evidence type="ECO:0000256" key="2">
    <source>
        <dbReference type="ARBA" id="ARBA00022450"/>
    </source>
</evidence>
<feature type="region of interest" description="Disordered" evidence="4">
    <location>
        <begin position="232"/>
        <end position="257"/>
    </location>
</feature>
<dbReference type="PROSITE" id="PS00012">
    <property type="entry name" value="PHOSPHOPANTETHEINE"/>
    <property type="match status" value="1"/>
</dbReference>
<dbReference type="GeneID" id="301329844"/>
<dbReference type="InterPro" id="IPR036291">
    <property type="entry name" value="NAD(P)-bd_dom_sf"/>
</dbReference>
<dbReference type="InterPro" id="IPR001509">
    <property type="entry name" value="Epimerase_deHydtase"/>
</dbReference>
<dbReference type="PROSITE" id="PS50075">
    <property type="entry name" value="CARRIER"/>
    <property type="match status" value="1"/>
</dbReference>
<organism evidence="6 7">
    <name type="scientific">Streptomyces nigrescens</name>
    <dbReference type="NCBI Taxonomy" id="1920"/>
    <lineage>
        <taxon>Bacteria</taxon>
        <taxon>Bacillati</taxon>
        <taxon>Actinomycetota</taxon>
        <taxon>Actinomycetes</taxon>
        <taxon>Kitasatosporales</taxon>
        <taxon>Streptomycetaceae</taxon>
        <taxon>Streptomyces</taxon>
    </lineage>
</organism>
<feature type="domain" description="Carrier" evidence="5">
    <location>
        <begin position="560"/>
        <end position="634"/>
    </location>
</feature>
<dbReference type="InterPro" id="IPR045851">
    <property type="entry name" value="AMP-bd_C_sf"/>
</dbReference>
<dbReference type="Proteomes" id="UP001210169">
    <property type="component" value="Chromosome"/>
</dbReference>
<evidence type="ECO:0000313" key="7">
    <source>
        <dbReference type="Proteomes" id="UP001210169"/>
    </source>
</evidence>
<evidence type="ECO:0000259" key="5">
    <source>
        <dbReference type="PROSITE" id="PS50075"/>
    </source>
</evidence>
<feature type="region of interest" description="Disordered" evidence="4">
    <location>
        <begin position="19"/>
        <end position="38"/>
    </location>
</feature>
<dbReference type="Gene3D" id="3.30.559.30">
    <property type="entry name" value="Nonribosomal peptide synthetase, condensation domain"/>
    <property type="match status" value="1"/>
</dbReference>
<dbReference type="InterPro" id="IPR025110">
    <property type="entry name" value="AMP-bd_C"/>
</dbReference>
<dbReference type="Pfam" id="PF01370">
    <property type="entry name" value="Epimerase"/>
    <property type="match status" value="1"/>
</dbReference>
<dbReference type="PANTHER" id="PTHR45527:SF1">
    <property type="entry name" value="FATTY ACID SYNTHASE"/>
    <property type="match status" value="1"/>
</dbReference>
<accession>A0ABY7IX75</accession>
<dbReference type="SMART" id="SM00823">
    <property type="entry name" value="PKS_PP"/>
    <property type="match status" value="1"/>
</dbReference>
<keyword evidence="2" id="KW-0596">Phosphopantetheine</keyword>